<feature type="chain" id="PRO_5003314972" evidence="2">
    <location>
        <begin position="19"/>
        <end position="655"/>
    </location>
</feature>
<feature type="compositionally biased region" description="Polar residues" evidence="1">
    <location>
        <begin position="498"/>
        <end position="516"/>
    </location>
</feature>
<reference evidence="4" key="1">
    <citation type="journal article" date="2011" name="Proc. Natl. Acad. Sci. U.S.A.">
        <title>Obligate biotrophy features unraveled by the genomic analysis of rust fungi.</title>
        <authorList>
            <person name="Duplessis S."/>
            <person name="Cuomo C.A."/>
            <person name="Lin Y.-C."/>
            <person name="Aerts A."/>
            <person name="Tisserant E."/>
            <person name="Veneault-Fourrey C."/>
            <person name="Joly D.L."/>
            <person name="Hacquard S."/>
            <person name="Amselem J."/>
            <person name="Cantarel B.L."/>
            <person name="Chiu R."/>
            <person name="Coutinho P.M."/>
            <person name="Feau N."/>
            <person name="Field M."/>
            <person name="Frey P."/>
            <person name="Gelhaye E."/>
            <person name="Goldberg J."/>
            <person name="Grabherr M.G."/>
            <person name="Kodira C.D."/>
            <person name="Kohler A."/>
            <person name="Kuees U."/>
            <person name="Lindquist E.A."/>
            <person name="Lucas S.M."/>
            <person name="Mago R."/>
            <person name="Mauceli E."/>
            <person name="Morin E."/>
            <person name="Murat C."/>
            <person name="Pangilinan J.L."/>
            <person name="Park R."/>
            <person name="Pearson M."/>
            <person name="Quesneville H."/>
            <person name="Rouhier N."/>
            <person name="Sakthikumar S."/>
            <person name="Salamov A.A."/>
            <person name="Schmutz J."/>
            <person name="Selles B."/>
            <person name="Shapiro H."/>
            <person name="Tanguay P."/>
            <person name="Tuskan G.A."/>
            <person name="Henrissat B."/>
            <person name="Van de Peer Y."/>
            <person name="Rouze P."/>
            <person name="Ellis J.G."/>
            <person name="Dodds P.N."/>
            <person name="Schein J.E."/>
            <person name="Zhong S."/>
            <person name="Hamelin R.C."/>
            <person name="Grigoriev I.V."/>
            <person name="Szabo L.J."/>
            <person name="Martin F."/>
        </authorList>
    </citation>
    <scope>NUCLEOTIDE SEQUENCE [LARGE SCALE GENOMIC DNA]</scope>
    <source>
        <strain evidence="4">98AG31 / pathotype 3-4-7</strain>
    </source>
</reference>
<feature type="compositionally biased region" description="Pro residues" evidence="1">
    <location>
        <begin position="242"/>
        <end position="262"/>
    </location>
</feature>
<dbReference type="HOGENOM" id="CLU_418601_0_0_1"/>
<feature type="signal peptide" evidence="2">
    <location>
        <begin position="1"/>
        <end position="18"/>
    </location>
</feature>
<dbReference type="InParanoid" id="F4RC89"/>
<evidence type="ECO:0000313" key="3">
    <source>
        <dbReference type="EMBL" id="EGG09993.1"/>
    </source>
</evidence>
<proteinExistence type="predicted"/>
<dbReference type="AlphaFoldDB" id="F4RC89"/>
<feature type="compositionally biased region" description="Polar residues" evidence="1">
    <location>
        <begin position="67"/>
        <end position="78"/>
    </location>
</feature>
<dbReference type="EMBL" id="GL883096">
    <property type="protein sequence ID" value="EGG09993.1"/>
    <property type="molecule type" value="Genomic_DNA"/>
</dbReference>
<dbReference type="VEuPathDB" id="FungiDB:MELLADRAFT_95135"/>
<dbReference type="Proteomes" id="UP000001072">
    <property type="component" value="Unassembled WGS sequence"/>
</dbReference>
<evidence type="ECO:0000256" key="1">
    <source>
        <dbReference type="SAM" id="MobiDB-lite"/>
    </source>
</evidence>
<feature type="region of interest" description="Disordered" evidence="1">
    <location>
        <begin position="389"/>
        <end position="546"/>
    </location>
</feature>
<dbReference type="RefSeq" id="XP_007407047.1">
    <property type="nucleotide sequence ID" value="XM_007406985.1"/>
</dbReference>
<protein>
    <submittedName>
        <fullName evidence="3">Uncharacterized protein</fullName>
    </submittedName>
</protein>
<feature type="region of interest" description="Disordered" evidence="1">
    <location>
        <begin position="567"/>
        <end position="655"/>
    </location>
</feature>
<sequence length="655" mass="70763">MLWASDVLCHLCPLPLSATLVTQQHRGNSSSGPSAAKSRKVAALKTPEPQPKLPRNAKRRGELSRVASGSSDYQTPSRRCSPIAQATKYPSPPPVYTPNPATLAANVNVLFSKVANDIVEYSRQPTSIPVMVEDDSDPFYEFFSTPFEHPPPNQPLKAPLVDYVTEAWDTAFPPARFHREFLRSGMNAYQLLFSWFAGVRRDPCWTTSDTMAMMHRYEAILKLLKLSVVPFAIVQPEIRRSPTPPLGPAPPAPTPASPPPLDPIIDLEEPPVNEPLAEDPAPILNPIPASLEEVLSEIETIAQLPPSIPAGEPDADELWDQVDPYLNARIGRDVRPQTLRRGRYGIDWLFWHWLVQARTLRGWDNACDGPLQVKLQGALTLLKEAVLPGTPEHRNAPNPASHEETVNDHYEDSVPGNPTETACKEDTGIDADEVPVEANPSGSNADSPNPAPDEDTVNDPNEEPVQGNPTETPLQKTPETVVCIEQEGTGKVPGKEGNPTQTTSQKTPTVERSNVGSMIPSGKEPSGNTPSAPPAPPLEPRIPSIPLVIPTPGPLIPPSELRISAIPQAVPTPVPPIPAGVPGLSNSLGNQLQPQTCSTPTRVESQVSSTPIPNPPLTNSQPNPTRRPCSTPSRVESQVPSTPIPNSARLSQTLP</sequence>
<accession>F4RC89</accession>
<feature type="compositionally biased region" description="Pro residues" evidence="1">
    <location>
        <begin position="570"/>
        <end position="579"/>
    </location>
</feature>
<name>F4RC89_MELLP</name>
<keyword evidence="2" id="KW-0732">Signal</keyword>
<feature type="compositionally biased region" description="Acidic residues" evidence="1">
    <location>
        <begin position="452"/>
        <end position="462"/>
    </location>
</feature>
<organism evidence="4">
    <name type="scientific">Melampsora larici-populina (strain 98AG31 / pathotype 3-4-7)</name>
    <name type="common">Poplar leaf rust fungus</name>
    <dbReference type="NCBI Taxonomy" id="747676"/>
    <lineage>
        <taxon>Eukaryota</taxon>
        <taxon>Fungi</taxon>
        <taxon>Dikarya</taxon>
        <taxon>Basidiomycota</taxon>
        <taxon>Pucciniomycotina</taxon>
        <taxon>Pucciniomycetes</taxon>
        <taxon>Pucciniales</taxon>
        <taxon>Melampsoraceae</taxon>
        <taxon>Melampsora</taxon>
    </lineage>
</organism>
<dbReference type="KEGG" id="mlr:MELLADRAFT_95135"/>
<evidence type="ECO:0000256" key="2">
    <source>
        <dbReference type="SAM" id="SignalP"/>
    </source>
</evidence>
<feature type="compositionally biased region" description="Polar residues" evidence="1">
    <location>
        <begin position="584"/>
        <end position="655"/>
    </location>
</feature>
<dbReference type="GeneID" id="18937144"/>
<feature type="compositionally biased region" description="Polar residues" evidence="1">
    <location>
        <begin position="24"/>
        <end position="33"/>
    </location>
</feature>
<evidence type="ECO:0000313" key="4">
    <source>
        <dbReference type="Proteomes" id="UP000001072"/>
    </source>
</evidence>
<feature type="region of interest" description="Disordered" evidence="1">
    <location>
        <begin position="239"/>
        <end position="264"/>
    </location>
</feature>
<gene>
    <name evidence="3" type="ORF">MELLADRAFT_95135</name>
</gene>
<feature type="compositionally biased region" description="Basic and acidic residues" evidence="1">
    <location>
        <begin position="391"/>
        <end position="412"/>
    </location>
</feature>
<feature type="region of interest" description="Disordered" evidence="1">
    <location>
        <begin position="24"/>
        <end position="93"/>
    </location>
</feature>
<keyword evidence="4" id="KW-1185">Reference proteome</keyword>
<feature type="compositionally biased region" description="Polar residues" evidence="1">
    <location>
        <begin position="467"/>
        <end position="478"/>
    </location>
</feature>
<feature type="compositionally biased region" description="Pro residues" evidence="1">
    <location>
        <begin position="531"/>
        <end position="540"/>
    </location>
</feature>